<sequence>MPSTLSVGTVLIASIQSIEDKGAVMDLGLSSQTRAFLSATELPPGISLEDAVEGQTMLVSVLETGRGDKRVFQLSGKLSHIEAAADIGKSDLMPGMIVTAQPLKPTPQGLFVTVGNGVKAFVNRRHLPARYRDEKTKMVKPIQAVITYAQANSNILGVNALPEIVALANAEKRTVFEGVKVGDTVTATVSEVTPMMMVYFELPAEQGRSSLTVFARRHQLQLDKEATAAKMNDLYSVGTPHHCRVLDYRMMDRLLIVSNKTALLDQKMVSVMDAKPGDKVKATVQIVRPSGIYVKIYDHIRGFIPQLHSADKPKLSSQLDKFFKTGQEIKCRLLYSDEVHDRVVLTHKQGLVESKGAIVTGYDSSLVGSIADGFVVKTMETGVLVAFYNRVKGFLHARHLKRRTPAVTPALGSPIRVKILSVDAESEKMQLGLPDSPDSGLKADVELSKESVSDDAESSGELVKKSTDRIKGSKLKQFNLYTATVVGPWTGKDSALCVELFFPGGQRGRIHASELADSYTEGANPLSDFLAKNTNKKVHVKVIGFFKKKPEKKQDKNKPKVKKDEKNDQPRFAECTLKASKLGETKKKKSLLGYDDIFRHGQTVPVFVNSSNDQGVHVEANPQWKGKVSRIRLQDAAQTPSASDHYAPGQVYHARIVGVDKKHKRLELSLAAKDSVVRVGEPISAQLTSLSRRPLNIALELPNGQRATIGPCELVDNYSKLDSAVDGLKKDAIYRTYPIVYDEPKGRWIVSLRPSISDKTASIKDKLITSVEQLKVNERVRGVVYSNDDEGVFVHLGPTIIGRLNRKYTPKQKELLQPDAVVTVTVKSIIDGKIGLQLLGVTETQSEQSDSRKRTVSASSAASDDSFSTAAKKSRSAGFEDDEDVDEKMDTKVALPAPTDPGFDWAPEKYAPASFATIGLAQESSMTTRSKKEKQPQPTPATLVPKEEPMEETATPKEKKTKKEREIEREKALIKTELKMVDRERDPESAQEFDRLIAGAPNASELWMRYIAFFLQSSDVEKARQTADRALKLIHYREEEERFNIWTALLNLEIAYGTEESLKKTFERAVKGADALKVYKQMVKIYQNAKKIEEADNMLEEMLKKFKQEDLDVWLLTGQHYMDTGRPQMARDLMQRALKSIPKTNHVQVISRFAQMEYRAGDSEQGKTLFESILSSYPRKTDVWSVYIDMVVKHAKPEEARPLFERVTTLNLGAHKMRFFFKKWLDFEQRYGNEDTVAQVKERAIGYVQDMEEKMTLS</sequence>
<keyword evidence="6" id="KW-0802">TPR repeat</keyword>
<keyword evidence="9" id="KW-1185">Reference proteome</keyword>
<dbReference type="InterPro" id="IPR011990">
    <property type="entry name" value="TPR-like_helical_dom_sf"/>
</dbReference>
<comment type="subcellular location">
    <subcellularLocation>
        <location evidence="1">Nucleus</location>
        <location evidence="1">Nucleolus</location>
    </subcellularLocation>
</comment>
<feature type="compositionally biased region" description="Basic and acidic residues" evidence="7">
    <location>
        <begin position="954"/>
        <end position="967"/>
    </location>
</feature>
<dbReference type="InterPro" id="IPR045209">
    <property type="entry name" value="Rrp5"/>
</dbReference>
<dbReference type="InterPro" id="IPR019734">
    <property type="entry name" value="TPR_rpt"/>
</dbReference>
<feature type="region of interest" description="Disordered" evidence="7">
    <location>
        <begin position="549"/>
        <end position="569"/>
    </location>
</feature>
<dbReference type="SMART" id="SM00316">
    <property type="entry name" value="S1"/>
    <property type="match status" value="7"/>
</dbReference>
<dbReference type="InterPro" id="IPR003107">
    <property type="entry name" value="HAT"/>
</dbReference>
<proteinExistence type="predicted"/>
<dbReference type="Pfam" id="PF05843">
    <property type="entry name" value="Suf"/>
    <property type="match status" value="1"/>
</dbReference>
<feature type="domain" description="S1 motif" evidence="8">
    <location>
        <begin position="601"/>
        <end position="671"/>
    </location>
</feature>
<dbReference type="AlphaFoldDB" id="A0A914VVE1"/>
<keyword evidence="3" id="KW-0597">Phosphoprotein</keyword>
<evidence type="ECO:0000256" key="2">
    <source>
        <dbReference type="ARBA" id="ARBA00022552"/>
    </source>
</evidence>
<feature type="repeat" description="TPR" evidence="6">
    <location>
        <begin position="1111"/>
        <end position="1144"/>
    </location>
</feature>
<dbReference type="GO" id="GO:0032040">
    <property type="term" value="C:small-subunit processome"/>
    <property type="evidence" value="ECO:0007669"/>
    <property type="project" value="TreeGrafter"/>
</dbReference>
<evidence type="ECO:0000256" key="4">
    <source>
        <dbReference type="ARBA" id="ARBA00022737"/>
    </source>
</evidence>
<dbReference type="FunFam" id="2.40.50.140:FF:000103">
    <property type="entry name" value="protein RRP5 homolog"/>
    <property type="match status" value="1"/>
</dbReference>
<dbReference type="WBParaSite" id="PSAMB.scaffold2464size23067.g17849.t1">
    <property type="protein sequence ID" value="PSAMB.scaffold2464size23067.g17849.t1"/>
    <property type="gene ID" value="PSAMB.scaffold2464size23067.g17849"/>
</dbReference>
<evidence type="ECO:0000256" key="3">
    <source>
        <dbReference type="ARBA" id="ARBA00022553"/>
    </source>
</evidence>
<evidence type="ECO:0000256" key="7">
    <source>
        <dbReference type="SAM" id="MobiDB-lite"/>
    </source>
</evidence>
<evidence type="ECO:0000313" key="10">
    <source>
        <dbReference type="WBParaSite" id="PSAMB.scaffold2464size23067.g17849.t1"/>
    </source>
</evidence>
<evidence type="ECO:0000313" key="9">
    <source>
        <dbReference type="Proteomes" id="UP000887566"/>
    </source>
</evidence>
<feature type="compositionally biased region" description="Low complexity" evidence="7">
    <location>
        <begin position="857"/>
        <end position="871"/>
    </location>
</feature>
<dbReference type="Gene3D" id="1.25.40.10">
    <property type="entry name" value="Tetratricopeptide repeat domain"/>
    <property type="match status" value="2"/>
</dbReference>
<dbReference type="GO" id="GO:0006364">
    <property type="term" value="P:rRNA processing"/>
    <property type="evidence" value="ECO:0007669"/>
    <property type="project" value="UniProtKB-KW"/>
</dbReference>
<feature type="region of interest" description="Disordered" evidence="7">
    <location>
        <begin position="924"/>
        <end position="967"/>
    </location>
</feature>
<dbReference type="SUPFAM" id="SSF48452">
    <property type="entry name" value="TPR-like"/>
    <property type="match status" value="2"/>
</dbReference>
<feature type="domain" description="S1 motif" evidence="8">
    <location>
        <begin position="8"/>
        <end position="77"/>
    </location>
</feature>
<evidence type="ECO:0000256" key="1">
    <source>
        <dbReference type="ARBA" id="ARBA00004604"/>
    </source>
</evidence>
<dbReference type="Pfam" id="PF21710">
    <property type="entry name" value="Spt6_S1"/>
    <property type="match status" value="1"/>
</dbReference>
<evidence type="ECO:0000256" key="5">
    <source>
        <dbReference type="ARBA" id="ARBA00023242"/>
    </source>
</evidence>
<dbReference type="Proteomes" id="UP000887566">
    <property type="component" value="Unplaced"/>
</dbReference>
<feature type="compositionally biased region" description="Basic and acidic residues" evidence="7">
    <location>
        <begin position="552"/>
        <end position="569"/>
    </location>
</feature>
<dbReference type="InterPro" id="IPR012340">
    <property type="entry name" value="NA-bd_OB-fold"/>
</dbReference>
<keyword evidence="2" id="KW-0698">rRNA processing</keyword>
<feature type="domain" description="S1 motif" evidence="8">
    <location>
        <begin position="277"/>
        <end position="348"/>
    </location>
</feature>
<dbReference type="PROSITE" id="PS50126">
    <property type="entry name" value="S1"/>
    <property type="match status" value="4"/>
</dbReference>
<dbReference type="InterPro" id="IPR008847">
    <property type="entry name" value="Suf"/>
</dbReference>
<dbReference type="GO" id="GO:0003723">
    <property type="term" value="F:RNA binding"/>
    <property type="evidence" value="ECO:0007669"/>
    <property type="project" value="TreeGrafter"/>
</dbReference>
<dbReference type="Gene3D" id="2.40.50.140">
    <property type="entry name" value="Nucleic acid-binding proteins"/>
    <property type="match status" value="4"/>
</dbReference>
<dbReference type="SUPFAM" id="SSF50249">
    <property type="entry name" value="Nucleic acid-binding proteins"/>
    <property type="match status" value="6"/>
</dbReference>
<accession>A0A914VVE1</accession>
<dbReference type="PANTHER" id="PTHR23270">
    <property type="entry name" value="PROGRAMMED CELL DEATH PROTEIN 11 PRE-RRNA PROCESSING PROTEIN RRP5"/>
    <property type="match status" value="1"/>
</dbReference>
<name>A0A914VVE1_9BILA</name>
<evidence type="ECO:0000256" key="6">
    <source>
        <dbReference type="PROSITE-ProRule" id="PRU00339"/>
    </source>
</evidence>
<keyword evidence="4" id="KW-0677">Repeat</keyword>
<dbReference type="InterPro" id="IPR049540">
    <property type="entry name" value="Spt6-like_S1"/>
</dbReference>
<dbReference type="InterPro" id="IPR003029">
    <property type="entry name" value="S1_domain"/>
</dbReference>
<evidence type="ECO:0000259" key="8">
    <source>
        <dbReference type="PROSITE" id="PS50126"/>
    </source>
</evidence>
<feature type="region of interest" description="Disordered" evidence="7">
    <location>
        <begin position="843"/>
        <end position="888"/>
    </location>
</feature>
<keyword evidence="5" id="KW-0539">Nucleus</keyword>
<dbReference type="FunFam" id="1.25.40.10:FF:000065">
    <property type="entry name" value="Programmed cell death 11"/>
    <property type="match status" value="1"/>
</dbReference>
<protein>
    <submittedName>
        <fullName evidence="10">S1 motif domain-containing protein</fullName>
    </submittedName>
</protein>
<reference evidence="10" key="1">
    <citation type="submission" date="2022-11" db="UniProtKB">
        <authorList>
            <consortium name="WormBaseParasite"/>
        </authorList>
    </citation>
    <scope>IDENTIFICATION</scope>
</reference>
<dbReference type="SMART" id="SM00386">
    <property type="entry name" value="HAT"/>
    <property type="match status" value="6"/>
</dbReference>
<feature type="domain" description="S1 motif" evidence="8">
    <location>
        <begin position="368"/>
        <end position="434"/>
    </location>
</feature>
<dbReference type="PANTHER" id="PTHR23270:SF10">
    <property type="entry name" value="PROTEIN RRP5 HOMOLOG"/>
    <property type="match status" value="1"/>
</dbReference>
<dbReference type="Pfam" id="PF00575">
    <property type="entry name" value="S1"/>
    <property type="match status" value="1"/>
</dbReference>
<organism evidence="9 10">
    <name type="scientific">Plectus sambesii</name>
    <dbReference type="NCBI Taxonomy" id="2011161"/>
    <lineage>
        <taxon>Eukaryota</taxon>
        <taxon>Metazoa</taxon>
        <taxon>Ecdysozoa</taxon>
        <taxon>Nematoda</taxon>
        <taxon>Chromadorea</taxon>
        <taxon>Plectida</taxon>
        <taxon>Plectina</taxon>
        <taxon>Plectoidea</taxon>
        <taxon>Plectidae</taxon>
        <taxon>Plectus</taxon>
    </lineage>
</organism>
<dbReference type="PROSITE" id="PS50005">
    <property type="entry name" value="TPR"/>
    <property type="match status" value="1"/>
</dbReference>